<proteinExistence type="predicted"/>
<evidence type="ECO:0000313" key="2">
    <source>
        <dbReference type="Proteomes" id="UP000026961"/>
    </source>
</evidence>
<dbReference type="EnsemblPlants" id="OGLUM08G20730.1">
    <property type="protein sequence ID" value="OGLUM08G20730.1"/>
    <property type="gene ID" value="OGLUM08G20730"/>
</dbReference>
<reference evidence="1" key="2">
    <citation type="submission" date="2018-05" db="EMBL/GenBank/DDBJ databases">
        <title>OgluRS3 (Oryza glumaepatula Reference Sequence Version 3).</title>
        <authorList>
            <person name="Zhang J."/>
            <person name="Kudrna D."/>
            <person name="Lee S."/>
            <person name="Talag J."/>
            <person name="Welchert J."/>
            <person name="Wing R.A."/>
        </authorList>
    </citation>
    <scope>NUCLEOTIDE SEQUENCE [LARGE SCALE GENOMIC DNA]</scope>
</reference>
<evidence type="ECO:0000313" key="1">
    <source>
        <dbReference type="EnsemblPlants" id="OGLUM08G20730.1"/>
    </source>
</evidence>
<accession>A0A0E0AX92</accession>
<protein>
    <submittedName>
        <fullName evidence="1">Uncharacterized protein</fullName>
    </submittedName>
</protein>
<dbReference type="HOGENOM" id="CLU_2593705_0_0_1"/>
<dbReference type="Proteomes" id="UP000026961">
    <property type="component" value="Chromosome 8"/>
</dbReference>
<reference evidence="1" key="1">
    <citation type="submission" date="2015-04" db="UniProtKB">
        <authorList>
            <consortium name="EnsemblPlants"/>
        </authorList>
    </citation>
    <scope>IDENTIFICATION</scope>
</reference>
<sequence>MSRFVSNDSVVMVVATATLGLGSMFGDIIGQSSISKIVLKFKNTYILRRRETDGVFWLAAVSAMATEVIDQFKIQSLRMI</sequence>
<organism evidence="1">
    <name type="scientific">Oryza glumipatula</name>
    <dbReference type="NCBI Taxonomy" id="40148"/>
    <lineage>
        <taxon>Eukaryota</taxon>
        <taxon>Viridiplantae</taxon>
        <taxon>Streptophyta</taxon>
        <taxon>Embryophyta</taxon>
        <taxon>Tracheophyta</taxon>
        <taxon>Spermatophyta</taxon>
        <taxon>Magnoliopsida</taxon>
        <taxon>Liliopsida</taxon>
        <taxon>Poales</taxon>
        <taxon>Poaceae</taxon>
        <taxon>BOP clade</taxon>
        <taxon>Oryzoideae</taxon>
        <taxon>Oryzeae</taxon>
        <taxon>Oryzinae</taxon>
        <taxon>Oryza</taxon>
    </lineage>
</organism>
<dbReference type="AlphaFoldDB" id="A0A0E0AX92"/>
<name>A0A0E0AX92_9ORYZ</name>
<keyword evidence="2" id="KW-1185">Reference proteome</keyword>
<dbReference type="Gramene" id="OGLUM08G20730.1">
    <property type="protein sequence ID" value="OGLUM08G20730.1"/>
    <property type="gene ID" value="OGLUM08G20730"/>
</dbReference>